<feature type="domain" description="Paired" evidence="2">
    <location>
        <begin position="3"/>
        <end position="76"/>
    </location>
</feature>
<dbReference type="PANTHER" id="PTHR46564">
    <property type="entry name" value="TRANSPOSASE"/>
    <property type="match status" value="1"/>
</dbReference>
<dbReference type="Proteomes" id="UP001464387">
    <property type="component" value="Unassembled WGS sequence"/>
</dbReference>
<dbReference type="RefSeq" id="WP_287389127.1">
    <property type="nucleotide sequence ID" value="NZ_JAMYMY010000030.1"/>
</dbReference>
<evidence type="ECO:0000313" key="5">
    <source>
        <dbReference type="Proteomes" id="UP001464387"/>
    </source>
</evidence>
<dbReference type="Pfam" id="PF13358">
    <property type="entry name" value="DDE_3"/>
    <property type="match status" value="1"/>
</dbReference>
<dbReference type="InterPro" id="IPR036397">
    <property type="entry name" value="RNaseH_sf"/>
</dbReference>
<evidence type="ECO:0000259" key="3">
    <source>
        <dbReference type="Pfam" id="PF13358"/>
    </source>
</evidence>
<dbReference type="InterPro" id="IPR009057">
    <property type="entry name" value="Homeodomain-like_sf"/>
</dbReference>
<dbReference type="InterPro" id="IPR001523">
    <property type="entry name" value="Paired_dom"/>
</dbReference>
<dbReference type="InterPro" id="IPR047655">
    <property type="entry name" value="Transpos_IS630-like"/>
</dbReference>
<dbReference type="InterPro" id="IPR038717">
    <property type="entry name" value="Tc1-like_DDE_dom"/>
</dbReference>
<evidence type="ECO:0000256" key="1">
    <source>
        <dbReference type="ARBA" id="ARBA00022724"/>
    </source>
</evidence>
<dbReference type="Gene3D" id="1.10.10.10">
    <property type="entry name" value="Winged helix-like DNA-binding domain superfamily/Winged helix DNA-binding domain"/>
    <property type="match status" value="1"/>
</dbReference>
<keyword evidence="5" id="KW-1185">Reference proteome</keyword>
<dbReference type="NCBIfam" id="NF033545">
    <property type="entry name" value="transpos_IS630"/>
    <property type="match status" value="1"/>
</dbReference>
<dbReference type="PANTHER" id="PTHR46564:SF1">
    <property type="entry name" value="TRANSPOSASE"/>
    <property type="match status" value="1"/>
</dbReference>
<sequence>MTRALSNDLRERVVEAVGAGENCRAVASRFGVAVSSVVKWSQRYRATGSVAPGKMGGHRKRVLEPHRAFIVERINQTCELTLHRLKDELDARGIKVSHNTVWMFLRREGLSFKKTLFALEQARADIARRRQRWRSWQTGLDPQCLVFIDETWIKTNMAPLRGWGPRGKRLRGLAPHGHWRTLTFLGALRCDRLAAPCVFDGPINGQCFRAYVEQQLVTVLKPGDIVVMDNLGSHKSAAIRQMIKAAGARLWYLPPYSPDLNPIEQAFAKVKHWMRQAQKRTVEDTWRHIGHLVETIEAAECKNYFENAGYASVKT</sequence>
<gene>
    <name evidence="4" type="ORF">NKI33_30235</name>
</gene>
<organism evidence="4 5">
    <name type="scientific">Mesorhizobium opportunistum</name>
    <dbReference type="NCBI Taxonomy" id="593909"/>
    <lineage>
        <taxon>Bacteria</taxon>
        <taxon>Pseudomonadati</taxon>
        <taxon>Pseudomonadota</taxon>
        <taxon>Alphaproteobacteria</taxon>
        <taxon>Hyphomicrobiales</taxon>
        <taxon>Phyllobacteriaceae</taxon>
        <taxon>Mesorhizobium</taxon>
    </lineage>
</organism>
<dbReference type="Gene3D" id="3.30.420.10">
    <property type="entry name" value="Ribonuclease H-like superfamily/Ribonuclease H"/>
    <property type="match status" value="1"/>
</dbReference>
<evidence type="ECO:0000313" key="4">
    <source>
        <dbReference type="EMBL" id="MER8937219.1"/>
    </source>
</evidence>
<comment type="caution">
    <text evidence="4">The sequence shown here is derived from an EMBL/GenBank/DDBJ whole genome shotgun (WGS) entry which is preliminary data.</text>
</comment>
<name>A0ABV1YQ43_9HYPH</name>
<accession>A0ABV1YQ43</accession>
<dbReference type="EMBL" id="JAMYPJ010000068">
    <property type="protein sequence ID" value="MER8937219.1"/>
    <property type="molecule type" value="Genomic_DNA"/>
</dbReference>
<reference evidence="4 5" key="1">
    <citation type="journal article" date="2024" name="Proc. Natl. Acad. Sci. U.S.A.">
        <title>The evolutionary genomics of adaptation to stress in wild rhizobium bacteria.</title>
        <authorList>
            <person name="Kehlet-Delgado H."/>
            <person name="Montoya A.P."/>
            <person name="Jensen K.T."/>
            <person name="Wendlandt C.E."/>
            <person name="Dexheimer C."/>
            <person name="Roberts M."/>
            <person name="Torres Martinez L."/>
            <person name="Friesen M.L."/>
            <person name="Griffitts J.S."/>
            <person name="Porter S.S."/>
        </authorList>
    </citation>
    <scope>NUCLEOTIDE SEQUENCE [LARGE SCALE GENOMIC DNA]</scope>
    <source>
        <strain evidence="4 5">M0729</strain>
    </source>
</reference>
<proteinExistence type="predicted"/>
<dbReference type="SUPFAM" id="SSF46689">
    <property type="entry name" value="Homeodomain-like"/>
    <property type="match status" value="1"/>
</dbReference>
<protein>
    <submittedName>
        <fullName evidence="4">IS630 family transposase</fullName>
    </submittedName>
</protein>
<keyword evidence="1" id="KW-0563">Paired box</keyword>
<evidence type="ECO:0000259" key="2">
    <source>
        <dbReference type="Pfam" id="PF00292"/>
    </source>
</evidence>
<dbReference type="Pfam" id="PF00292">
    <property type="entry name" value="PAX"/>
    <property type="match status" value="1"/>
</dbReference>
<feature type="domain" description="Tc1-like transposase DDE" evidence="3">
    <location>
        <begin position="145"/>
        <end position="280"/>
    </location>
</feature>
<dbReference type="InterPro" id="IPR036388">
    <property type="entry name" value="WH-like_DNA-bd_sf"/>
</dbReference>